<dbReference type="KEGG" id="cob:COB47_0026"/>
<dbReference type="RefSeq" id="WP_013289411.1">
    <property type="nucleotide sequence ID" value="NC_014392.1"/>
</dbReference>
<dbReference type="EMBL" id="CP002164">
    <property type="protein sequence ID" value="ADL41404.1"/>
    <property type="molecule type" value="Genomic_DNA"/>
</dbReference>
<name>D9TGR8_CALOO</name>
<dbReference type="AlphaFoldDB" id="D9TGR8"/>
<dbReference type="HOGENOM" id="CLU_1003558_0_0_9"/>
<dbReference type="eggNOG" id="ENOG5033IFD">
    <property type="taxonomic scope" value="Bacteria"/>
</dbReference>
<keyword evidence="3" id="KW-1185">Reference proteome</keyword>
<keyword evidence="1" id="KW-1133">Transmembrane helix</keyword>
<dbReference type="STRING" id="608506.COB47_0026"/>
<feature type="transmembrane region" description="Helical" evidence="1">
    <location>
        <begin position="180"/>
        <end position="202"/>
    </location>
</feature>
<proteinExistence type="predicted"/>
<protein>
    <submittedName>
        <fullName evidence="2">Uncharacterized protein</fullName>
    </submittedName>
</protein>
<feature type="transmembrane region" description="Helical" evidence="1">
    <location>
        <begin position="111"/>
        <end position="144"/>
    </location>
</feature>
<evidence type="ECO:0000256" key="1">
    <source>
        <dbReference type="SAM" id="Phobius"/>
    </source>
</evidence>
<evidence type="ECO:0000313" key="2">
    <source>
        <dbReference type="EMBL" id="ADL41404.1"/>
    </source>
</evidence>
<keyword evidence="1" id="KW-0812">Transmembrane</keyword>
<feature type="transmembrane region" description="Helical" evidence="1">
    <location>
        <begin position="249"/>
        <end position="273"/>
    </location>
</feature>
<evidence type="ECO:0000313" key="3">
    <source>
        <dbReference type="Proteomes" id="UP000000347"/>
    </source>
</evidence>
<sequence length="279" mass="32232">MFMDVLKFEFKKLLSRKEFNIVLMVKFILICVAFIYAVLTLYKFPSSEIPSAYQLWICQDGVNFVNYLGDIYALFLITLPVCIAYADTYLEDRKEKVFELIITRCKKEIYILCKAICVFLSGFIIVFFPLLLHQILCIIALPLYSISEATNGLPVYRSYFLSTQLYFFNIHVKNPYLHNILYMFLDGLFGGIVAIFSYSLSFLKKINRYVVIILPTVLFLTENFVAAVLHKANFSLGYYLSVTTNVVGMNYNIFSFSLIVLIMISVVIILTNVCRDDIE</sequence>
<feature type="transmembrane region" description="Helical" evidence="1">
    <location>
        <begin position="71"/>
        <end position="90"/>
    </location>
</feature>
<accession>D9TGR8</accession>
<organism evidence="2 3">
    <name type="scientific">Caldicellulosiruptor obsidiansis (strain ATCC BAA-2073 / JCM 16842 / OB47)</name>
    <dbReference type="NCBI Taxonomy" id="608506"/>
    <lineage>
        <taxon>Bacteria</taxon>
        <taxon>Bacillati</taxon>
        <taxon>Bacillota</taxon>
        <taxon>Bacillota incertae sedis</taxon>
        <taxon>Caldicellulosiruptorales</taxon>
        <taxon>Caldicellulosiruptoraceae</taxon>
        <taxon>Caldicellulosiruptor</taxon>
    </lineage>
</organism>
<dbReference type="Proteomes" id="UP000000347">
    <property type="component" value="Chromosome"/>
</dbReference>
<gene>
    <name evidence="2" type="ordered locus">COB47_0026</name>
</gene>
<reference evidence="2 3" key="1">
    <citation type="journal article" date="2010" name="J. Bacteriol.">
        <title>Complete genome sequence of the cellulolytic thermophile Caldicellulosiruptor obsidiansis OB47T.</title>
        <authorList>
            <person name="Elkins J.G."/>
            <person name="Lochner A."/>
            <person name="Hamilton-Brehm S.D."/>
            <person name="Davenport K.W."/>
            <person name="Podar M."/>
            <person name="Brown S.D."/>
            <person name="Land M.L."/>
            <person name="Hauser L.J."/>
            <person name="Klingeman D.M."/>
            <person name="Raman B."/>
            <person name="Goodwin L.A."/>
            <person name="Tapia R."/>
            <person name="Meincke L.J."/>
            <person name="Detter J.C."/>
            <person name="Bruce D.C."/>
            <person name="Han C.S."/>
            <person name="Palumbo A.V."/>
            <person name="Cottingham R.W."/>
            <person name="Keller M."/>
            <person name="Graham D.E."/>
        </authorList>
    </citation>
    <scope>NUCLEOTIDE SEQUENCE [LARGE SCALE GENOMIC DNA]</scope>
    <source>
        <strain evidence="3">ATCC BAA-2073 / strain OB47</strain>
    </source>
</reference>
<keyword evidence="1" id="KW-0472">Membrane</keyword>
<feature type="transmembrane region" description="Helical" evidence="1">
    <location>
        <begin position="209"/>
        <end position="229"/>
    </location>
</feature>
<feature type="transmembrane region" description="Helical" evidence="1">
    <location>
        <begin position="21"/>
        <end position="42"/>
    </location>
</feature>